<accession>A0AAU6SAF9</accession>
<dbReference type="PANTHER" id="PTHR19136:SF81">
    <property type="entry name" value="MOLYBDENUM COFACTOR GUANYLYLTRANSFERASE"/>
    <property type="match status" value="1"/>
</dbReference>
<dbReference type="SUPFAM" id="SSF53448">
    <property type="entry name" value="Nucleotide-diphospho-sugar transferases"/>
    <property type="match status" value="1"/>
</dbReference>
<gene>
    <name evidence="3" type="ORF">MRBLWS13_001506</name>
</gene>
<dbReference type="InterPro" id="IPR025877">
    <property type="entry name" value="MobA-like_NTP_Trfase"/>
</dbReference>
<dbReference type="Pfam" id="PF12804">
    <property type="entry name" value="NTP_transf_3"/>
    <property type="match status" value="1"/>
</dbReference>
<sequence>MPGRRPVVPAGLGGILLAGGRGTRVDGAVKPLFEVGGRTLLSAAVTAATDAGARPLTVVAPVLDESLPVGWVREDPPFGGPAAAVVTALASWPAEDDPEWTLVLACDLPGADAAVRRLVDDLALLPADTEGLCLGDASSRPQWLTGVYRTRALRQAASALPDGGRDLPMRRLVHELAIAVVAAPDDLTRDVDTWEDLNEARARADHAHPSLEESP</sequence>
<evidence type="ECO:0000259" key="2">
    <source>
        <dbReference type="Pfam" id="PF12804"/>
    </source>
</evidence>
<name>A0AAU6SAF9_9MICO</name>
<dbReference type="InterPro" id="IPR029044">
    <property type="entry name" value="Nucleotide-diphossugar_trans"/>
</dbReference>
<reference evidence="3" key="1">
    <citation type="submission" date="2024-04" db="EMBL/GenBank/DDBJ databases">
        <authorList>
            <person name="Roder T."/>
            <person name="Oberhansli S."/>
            <person name="Kreuzer M."/>
        </authorList>
    </citation>
    <scope>NUCLEOTIDE SEQUENCE</scope>
    <source>
        <strain evidence="3">LWS13-1.2</strain>
    </source>
</reference>
<dbReference type="GO" id="GO:0016779">
    <property type="term" value="F:nucleotidyltransferase activity"/>
    <property type="evidence" value="ECO:0007669"/>
    <property type="project" value="UniProtKB-ARBA"/>
</dbReference>
<dbReference type="PANTHER" id="PTHR19136">
    <property type="entry name" value="MOLYBDENUM COFACTOR GUANYLYLTRANSFERASE"/>
    <property type="match status" value="1"/>
</dbReference>
<proteinExistence type="predicted"/>
<protein>
    <submittedName>
        <fullName evidence="3">NTP transferase domain-containing protein</fullName>
    </submittedName>
</protein>
<evidence type="ECO:0000256" key="1">
    <source>
        <dbReference type="ARBA" id="ARBA00022679"/>
    </source>
</evidence>
<dbReference type="RefSeq" id="WP_349428405.1">
    <property type="nucleotide sequence ID" value="NZ_CP151632.1"/>
</dbReference>
<evidence type="ECO:0000313" key="3">
    <source>
        <dbReference type="EMBL" id="WZO33870.1"/>
    </source>
</evidence>
<dbReference type="AlphaFoldDB" id="A0AAU6SAF9"/>
<feature type="domain" description="MobA-like NTP transferase" evidence="2">
    <location>
        <begin position="14"/>
        <end position="173"/>
    </location>
</feature>
<keyword evidence="1 3" id="KW-0808">Transferase</keyword>
<organism evidence="3">
    <name type="scientific">Microbacterium sp. LWS13-1.2</name>
    <dbReference type="NCBI Taxonomy" id="3135264"/>
    <lineage>
        <taxon>Bacteria</taxon>
        <taxon>Bacillati</taxon>
        <taxon>Actinomycetota</taxon>
        <taxon>Actinomycetes</taxon>
        <taxon>Micrococcales</taxon>
        <taxon>Microbacteriaceae</taxon>
        <taxon>Microbacterium</taxon>
    </lineage>
</organism>
<dbReference type="Gene3D" id="3.90.550.10">
    <property type="entry name" value="Spore Coat Polysaccharide Biosynthesis Protein SpsA, Chain A"/>
    <property type="match status" value="1"/>
</dbReference>
<dbReference type="EMBL" id="CP151632">
    <property type="protein sequence ID" value="WZO33870.1"/>
    <property type="molecule type" value="Genomic_DNA"/>
</dbReference>